<comment type="caution">
    <text evidence="3">The sequence shown here is derived from an EMBL/GenBank/DDBJ whole genome shotgun (WGS) entry which is preliminary data.</text>
</comment>
<dbReference type="Pfam" id="PF04627">
    <property type="entry name" value="ATP-synt_Eps"/>
    <property type="match status" value="1"/>
</dbReference>
<name>A0A4T0U9T1_9BASI</name>
<evidence type="ECO:0008006" key="10">
    <source>
        <dbReference type="Google" id="ProtNLM"/>
    </source>
</evidence>
<evidence type="ECO:0000313" key="6">
    <source>
        <dbReference type="Proteomes" id="UP000305647"/>
    </source>
</evidence>
<accession>A0A4T0U9T1</accession>
<dbReference type="CDD" id="cd12153">
    <property type="entry name" value="F1-ATPase_epsilon"/>
    <property type="match status" value="1"/>
</dbReference>
<dbReference type="Proteomes" id="UP000307169">
    <property type="component" value="Unassembled WGS sequence"/>
</dbReference>
<dbReference type="EMBL" id="SPRX01000070">
    <property type="protein sequence ID" value="TIC62439.1"/>
    <property type="molecule type" value="Genomic_DNA"/>
</dbReference>
<evidence type="ECO:0000313" key="3">
    <source>
        <dbReference type="EMBL" id="TIC01726.1"/>
    </source>
</evidence>
<protein>
    <recommendedName>
        <fullName evidence="10">Mitochondrial ATP synthase epsilon chain domain-containing protein</fullName>
    </recommendedName>
</protein>
<sequence length="117" mass="12997">MSENHSTTAISSQSKLIHSITFCDICLQEIQVSFPFITDDFSTTEASDRSAAAWRSHLFVVISSYNRFVTVAGRALRNSLNEKERAVAARRGDSALKYTTYENGVPVGFKAINEESK</sequence>
<dbReference type="SUPFAM" id="SSF48690">
    <property type="entry name" value="Epsilon subunit of mitochondrial F1F0-ATP synthase"/>
    <property type="match status" value="1"/>
</dbReference>
<organism evidence="3 7">
    <name type="scientific">Wallemia mellicola</name>
    <dbReference type="NCBI Taxonomy" id="1708541"/>
    <lineage>
        <taxon>Eukaryota</taxon>
        <taxon>Fungi</taxon>
        <taxon>Dikarya</taxon>
        <taxon>Basidiomycota</taxon>
        <taxon>Wallemiomycotina</taxon>
        <taxon>Wallemiomycetes</taxon>
        <taxon>Wallemiales</taxon>
        <taxon>Wallemiaceae</taxon>
        <taxon>Wallemia</taxon>
    </lineage>
</organism>
<dbReference type="GO" id="GO:0045259">
    <property type="term" value="C:proton-transporting ATP synthase complex"/>
    <property type="evidence" value="ECO:0007669"/>
    <property type="project" value="InterPro"/>
</dbReference>
<dbReference type="EMBL" id="SPRO01000040">
    <property type="protein sequence ID" value="TIC28427.1"/>
    <property type="molecule type" value="Genomic_DNA"/>
</dbReference>
<reference evidence="6 7" key="1">
    <citation type="submission" date="2019-03" db="EMBL/GenBank/DDBJ databases">
        <title>Sequencing 25 genomes of Wallemia mellicola.</title>
        <authorList>
            <person name="Gostincar C."/>
        </authorList>
    </citation>
    <scope>NUCLEOTIDE SEQUENCE [LARGE SCALE GENOMIC DNA]</scope>
    <source>
        <strain evidence="3 7">EXF-1262</strain>
        <strain evidence="2 8">EXF-6152</strain>
        <strain evidence="5 9">EXF-757</strain>
        <strain evidence="4 6">EXF-8738</strain>
    </source>
</reference>
<dbReference type="EMBL" id="SPRC01000061">
    <property type="protein sequence ID" value="TIB75535.1"/>
    <property type="molecule type" value="Genomic_DNA"/>
</dbReference>
<evidence type="ECO:0000313" key="9">
    <source>
        <dbReference type="Proteomes" id="UP000310708"/>
    </source>
</evidence>
<dbReference type="InterPro" id="IPR036742">
    <property type="entry name" value="ATP_synth_F1_esu_sf_mt"/>
</dbReference>
<dbReference type="Proteomes" id="UP000310708">
    <property type="component" value="Unassembled WGS sequence"/>
</dbReference>
<dbReference type="GO" id="GO:0005743">
    <property type="term" value="C:mitochondrial inner membrane"/>
    <property type="evidence" value="ECO:0007669"/>
    <property type="project" value="InterPro"/>
</dbReference>
<evidence type="ECO:0000313" key="8">
    <source>
        <dbReference type="Proteomes" id="UP000310685"/>
    </source>
</evidence>
<evidence type="ECO:0000313" key="4">
    <source>
        <dbReference type="EMBL" id="TIC28427.1"/>
    </source>
</evidence>
<evidence type="ECO:0000313" key="7">
    <source>
        <dbReference type="Proteomes" id="UP000307169"/>
    </source>
</evidence>
<dbReference type="AlphaFoldDB" id="A0A4T0U9T1"/>
<comment type="similarity">
    <text evidence="1">Belongs to the eukaryotic ATPase epsilon family.</text>
</comment>
<evidence type="ECO:0000256" key="1">
    <source>
        <dbReference type="ARBA" id="ARBA00009502"/>
    </source>
</evidence>
<gene>
    <name evidence="5" type="ORF">E3Q01_03956</name>
    <name evidence="4" type="ORF">E3Q10_03215</name>
    <name evidence="3" type="ORF">E3Q17_01710</name>
    <name evidence="2" type="ORF">E3Q22_03947</name>
</gene>
<proteinExistence type="inferred from homology"/>
<dbReference type="InterPro" id="IPR006721">
    <property type="entry name" value="ATP_synth_F1_esu_mt"/>
</dbReference>
<evidence type="ECO:0000313" key="5">
    <source>
        <dbReference type="EMBL" id="TIC62439.1"/>
    </source>
</evidence>
<dbReference type="EMBL" id="SPRH01000015">
    <property type="protein sequence ID" value="TIC01726.1"/>
    <property type="molecule type" value="Genomic_DNA"/>
</dbReference>
<evidence type="ECO:0000313" key="2">
    <source>
        <dbReference type="EMBL" id="TIB75535.1"/>
    </source>
</evidence>
<dbReference type="Gene3D" id="1.10.1620.20">
    <property type="entry name" value="ATP synthase, F1 complex, epsilon subunit superfamily, mitochondrial"/>
    <property type="match status" value="1"/>
</dbReference>
<dbReference type="Proteomes" id="UP000310685">
    <property type="component" value="Unassembled WGS sequence"/>
</dbReference>
<dbReference type="GO" id="GO:0046933">
    <property type="term" value="F:proton-transporting ATP synthase activity, rotational mechanism"/>
    <property type="evidence" value="ECO:0007669"/>
    <property type="project" value="InterPro"/>
</dbReference>
<dbReference type="Proteomes" id="UP000305647">
    <property type="component" value="Unassembled WGS sequence"/>
</dbReference>